<dbReference type="EMBL" id="FOGB01000005">
    <property type="protein sequence ID" value="SEQ58296.1"/>
    <property type="molecule type" value="Genomic_DNA"/>
</dbReference>
<dbReference type="InterPro" id="IPR007345">
    <property type="entry name" value="Polysacch_pyruvyl_Trfase"/>
</dbReference>
<name>A0A1H9H7L5_9GAMM</name>
<protein>
    <submittedName>
        <fullName evidence="2">Polysaccharide pyruvyl transferase</fullName>
    </submittedName>
</protein>
<feature type="domain" description="Polysaccharide pyruvyl transferase" evidence="1">
    <location>
        <begin position="50"/>
        <end position="211"/>
    </location>
</feature>
<dbReference type="Pfam" id="PF04230">
    <property type="entry name" value="PS_pyruv_trans"/>
    <property type="match status" value="1"/>
</dbReference>
<organism evidence="2 3">
    <name type="scientific">Amphritea atlantica</name>
    <dbReference type="NCBI Taxonomy" id="355243"/>
    <lineage>
        <taxon>Bacteria</taxon>
        <taxon>Pseudomonadati</taxon>
        <taxon>Pseudomonadota</taxon>
        <taxon>Gammaproteobacteria</taxon>
        <taxon>Oceanospirillales</taxon>
        <taxon>Oceanospirillaceae</taxon>
        <taxon>Amphritea</taxon>
    </lineage>
</organism>
<keyword evidence="3" id="KW-1185">Reference proteome</keyword>
<dbReference type="OrthoDB" id="9803627at2"/>
<dbReference type="GO" id="GO:0016740">
    <property type="term" value="F:transferase activity"/>
    <property type="evidence" value="ECO:0007669"/>
    <property type="project" value="UniProtKB-KW"/>
</dbReference>
<dbReference type="RefSeq" id="WP_091357352.1">
    <property type="nucleotide sequence ID" value="NZ_AP025284.1"/>
</dbReference>
<evidence type="ECO:0000313" key="3">
    <source>
        <dbReference type="Proteomes" id="UP000198749"/>
    </source>
</evidence>
<evidence type="ECO:0000313" key="2">
    <source>
        <dbReference type="EMBL" id="SEQ58296.1"/>
    </source>
</evidence>
<dbReference type="STRING" id="355243.SAMN03080615_01987"/>
<reference evidence="3" key="1">
    <citation type="submission" date="2016-10" db="EMBL/GenBank/DDBJ databases">
        <authorList>
            <person name="Varghese N."/>
            <person name="Submissions S."/>
        </authorList>
    </citation>
    <scope>NUCLEOTIDE SEQUENCE [LARGE SCALE GENOMIC DNA]</scope>
    <source>
        <strain evidence="3">DSM 18887</strain>
    </source>
</reference>
<evidence type="ECO:0000259" key="1">
    <source>
        <dbReference type="Pfam" id="PF04230"/>
    </source>
</evidence>
<keyword evidence="2" id="KW-0808">Transferase</keyword>
<dbReference type="AlphaFoldDB" id="A0A1H9H7L5"/>
<sequence>MESIRVYSWKPADSSNFGDEIGPMIVGALCRHLNINVEIKPTISQSHKKLLAVGSVLHEARGSDVIWGVGINSKNRLAIPKNSGIRFSAVRGPLTRSIVVDNGFNCPPVYGDPGLLFPMLFDKEIRERRSELESAASELGTSMPEIIVIPNINDDRFLPYFSCAEVPENMMFIRPSLDPITVAAYISACKTVISSSLHGLVFADVYGRQVFRMISQYEPEFKYSDYYEGTGRKAPIAYPDVLSALNGVETPKLEWDPLPLLNAFPLNFPDIASSLIEKRFVTELDRVYQVADILDEVTPFGDGWSDQEGGSVWSVDTWANFDIVVKEQVTSAHYLKVRIGTLEKGRGAFEVLRVVHANKLISSFRVDRNGPSIIVEIPLSETEAGGEINLSFKLENATAPKDIGLGPDERKLGVWVSEFQISR</sequence>
<dbReference type="Proteomes" id="UP000198749">
    <property type="component" value="Unassembled WGS sequence"/>
</dbReference>
<gene>
    <name evidence="2" type="ORF">SAMN03080615_01987</name>
</gene>
<accession>A0A1H9H7L5</accession>
<proteinExistence type="predicted"/>